<evidence type="ECO:0000313" key="2">
    <source>
        <dbReference type="EMBL" id="TSB05077.1"/>
    </source>
</evidence>
<accession>A0A553WK28</accession>
<gene>
    <name evidence="2" type="ORF">FOM92_06775</name>
</gene>
<proteinExistence type="predicted"/>
<dbReference type="RefSeq" id="WP_143775993.1">
    <property type="nucleotide sequence ID" value="NZ_VKKU01000001.1"/>
</dbReference>
<sequence>MCPAKLRPACGAASLVMLVTGFSPAFAQTEPAGAGDASHSAPCELHVWPTDKFVVTENLGGANLGLAGALLIVDAAIRAFVSG</sequence>
<dbReference type="Proteomes" id="UP000320160">
    <property type="component" value="Unassembled WGS sequence"/>
</dbReference>
<evidence type="ECO:0000256" key="1">
    <source>
        <dbReference type="SAM" id="SignalP"/>
    </source>
</evidence>
<feature type="chain" id="PRO_5021893672" evidence="1">
    <location>
        <begin position="28"/>
        <end position="83"/>
    </location>
</feature>
<name>A0A553WK28_9SPHN</name>
<dbReference type="EMBL" id="VKKU01000001">
    <property type="protein sequence ID" value="TSB05077.1"/>
    <property type="molecule type" value="Genomic_DNA"/>
</dbReference>
<comment type="caution">
    <text evidence="2">The sequence shown here is derived from an EMBL/GenBank/DDBJ whole genome shotgun (WGS) entry which is preliminary data.</text>
</comment>
<keyword evidence="3" id="KW-1185">Reference proteome</keyword>
<organism evidence="2 3">
    <name type="scientific">Sphingorhabdus contaminans</name>
    <dbReference type="NCBI Taxonomy" id="1343899"/>
    <lineage>
        <taxon>Bacteria</taxon>
        <taxon>Pseudomonadati</taxon>
        <taxon>Pseudomonadota</taxon>
        <taxon>Alphaproteobacteria</taxon>
        <taxon>Sphingomonadales</taxon>
        <taxon>Sphingomonadaceae</taxon>
        <taxon>Sphingorhabdus</taxon>
    </lineage>
</organism>
<keyword evidence="1" id="KW-0732">Signal</keyword>
<evidence type="ECO:0000313" key="3">
    <source>
        <dbReference type="Proteomes" id="UP000320160"/>
    </source>
</evidence>
<feature type="signal peptide" evidence="1">
    <location>
        <begin position="1"/>
        <end position="27"/>
    </location>
</feature>
<protein>
    <submittedName>
        <fullName evidence="2">Uncharacterized protein</fullName>
    </submittedName>
</protein>
<dbReference type="AlphaFoldDB" id="A0A553WK28"/>
<reference evidence="2 3" key="1">
    <citation type="submission" date="2019-07" db="EMBL/GenBank/DDBJ databases">
        <authorList>
            <person name="Park M."/>
        </authorList>
    </citation>
    <scope>NUCLEOTIDE SEQUENCE [LARGE SCALE GENOMIC DNA]</scope>
    <source>
        <strain evidence="2 3">KCTC32445</strain>
    </source>
</reference>